<comment type="caution">
    <text evidence="1">The sequence shown here is derived from an EMBL/GenBank/DDBJ whole genome shotgun (WGS) entry which is preliminary data.</text>
</comment>
<protein>
    <submittedName>
        <fullName evidence="1">Uncharacterized protein</fullName>
    </submittedName>
</protein>
<keyword evidence="2" id="KW-1185">Reference proteome</keyword>
<proteinExistence type="predicted"/>
<sequence>MWAGRCKAGVLMRRGGGGMALELMGDYKLCTLSKLATQENPSHRYIAISASRVLMIAGASCLTKYSTKELLLHDLVAPRISPEVAAIFARFEYSKSGDIPPVL</sequence>
<reference evidence="2" key="1">
    <citation type="submission" date="2014-03" db="EMBL/GenBank/DDBJ databases">
        <title>The Genome Sequence of Puccinia striiformis f. sp. tritici PST-78.</title>
        <authorList>
            <consortium name="The Broad Institute Genome Sequencing Platform"/>
            <person name="Cuomo C."/>
            <person name="Hulbert S."/>
            <person name="Chen X."/>
            <person name="Walker B."/>
            <person name="Young S.K."/>
            <person name="Zeng Q."/>
            <person name="Gargeya S."/>
            <person name="Fitzgerald M."/>
            <person name="Haas B."/>
            <person name="Abouelleil A."/>
            <person name="Alvarado L."/>
            <person name="Arachchi H.M."/>
            <person name="Berlin A.M."/>
            <person name="Chapman S.B."/>
            <person name="Goldberg J."/>
            <person name="Griggs A."/>
            <person name="Gujja S."/>
            <person name="Hansen M."/>
            <person name="Howarth C."/>
            <person name="Imamovic A."/>
            <person name="Larimer J."/>
            <person name="McCowan C."/>
            <person name="Montmayeur A."/>
            <person name="Murphy C."/>
            <person name="Neiman D."/>
            <person name="Pearson M."/>
            <person name="Priest M."/>
            <person name="Roberts A."/>
            <person name="Saif S."/>
            <person name="Shea T."/>
            <person name="Sisk P."/>
            <person name="Sykes S."/>
            <person name="Wortman J."/>
            <person name="Nusbaum C."/>
            <person name="Birren B."/>
        </authorList>
    </citation>
    <scope>NUCLEOTIDE SEQUENCE [LARGE SCALE GENOMIC DNA]</scope>
    <source>
        <strain evidence="2">race PST-78</strain>
    </source>
</reference>
<dbReference type="EMBL" id="AJIL01000282">
    <property type="protein sequence ID" value="KNE90006.1"/>
    <property type="molecule type" value="Genomic_DNA"/>
</dbReference>
<gene>
    <name evidence="1" type="ORF">PSTG_16524</name>
</gene>
<name>A0A0L0USX9_9BASI</name>
<dbReference type="AlphaFoldDB" id="A0A0L0USX9"/>
<accession>A0A0L0USX9</accession>
<evidence type="ECO:0000313" key="1">
    <source>
        <dbReference type="EMBL" id="KNE90006.1"/>
    </source>
</evidence>
<organism evidence="1 2">
    <name type="scientific">Puccinia striiformis f. sp. tritici PST-78</name>
    <dbReference type="NCBI Taxonomy" id="1165861"/>
    <lineage>
        <taxon>Eukaryota</taxon>
        <taxon>Fungi</taxon>
        <taxon>Dikarya</taxon>
        <taxon>Basidiomycota</taxon>
        <taxon>Pucciniomycotina</taxon>
        <taxon>Pucciniomycetes</taxon>
        <taxon>Pucciniales</taxon>
        <taxon>Pucciniaceae</taxon>
        <taxon>Puccinia</taxon>
    </lineage>
</organism>
<dbReference type="Proteomes" id="UP000054564">
    <property type="component" value="Unassembled WGS sequence"/>
</dbReference>
<evidence type="ECO:0000313" key="2">
    <source>
        <dbReference type="Proteomes" id="UP000054564"/>
    </source>
</evidence>